<evidence type="ECO:0000313" key="4">
    <source>
        <dbReference type="Proteomes" id="UP000053864"/>
    </source>
</evidence>
<dbReference type="EMBL" id="KI671993">
    <property type="protein sequence ID" value="ETL44224.1"/>
    <property type="molecule type" value="Genomic_DNA"/>
</dbReference>
<name>W2NPL4_PHYNI</name>
<reference evidence="3" key="3">
    <citation type="submission" date="2013-11" db="EMBL/GenBank/DDBJ databases">
        <title>The Genome Sequence of Phytophthora parasitica IAC_01/95.</title>
        <authorList>
            <consortium name="The Broad Institute Genomics Platform"/>
            <person name="Russ C."/>
            <person name="Tyler B."/>
            <person name="Panabieres F."/>
            <person name="Shan W."/>
            <person name="Tripathy S."/>
            <person name="Grunwald N."/>
            <person name="Machado M."/>
            <person name="Johnson C.S."/>
            <person name="Arredondo F."/>
            <person name="Hong C."/>
            <person name="Coffey M."/>
            <person name="Young S.K."/>
            <person name="Zeng Q."/>
            <person name="Gargeya S."/>
            <person name="Fitzgerald M."/>
            <person name="Abouelleil A."/>
            <person name="Alvarado L."/>
            <person name="Chapman S.B."/>
            <person name="Gainer-Dewar J."/>
            <person name="Goldberg J."/>
            <person name="Griggs A."/>
            <person name="Gujja S."/>
            <person name="Hansen M."/>
            <person name="Howarth C."/>
            <person name="Imamovic A."/>
            <person name="Ireland A."/>
            <person name="Larimer J."/>
            <person name="McCowan C."/>
            <person name="Murphy C."/>
            <person name="Pearson M."/>
            <person name="Poon T.W."/>
            <person name="Priest M."/>
            <person name="Roberts A."/>
            <person name="Saif S."/>
            <person name="Shea T."/>
            <person name="Sykes S."/>
            <person name="Wortman J."/>
            <person name="Nusbaum C."/>
            <person name="Birren B."/>
        </authorList>
    </citation>
    <scope>NUCLEOTIDE SEQUENCE [LARGE SCALE GENOMIC DNA]</scope>
    <source>
        <strain evidence="3">IAC_01/95</strain>
    </source>
</reference>
<sequence length="61" mass="6670">MLAGARTTTMRTARLQVLSHRNTMNPASAEAARGLGSRRRPALQTSAKLDVVGESCCRWQQ</sequence>
<proteinExistence type="predicted"/>
<dbReference type="Proteomes" id="UP000054532">
    <property type="component" value="Unassembled WGS sequence"/>
</dbReference>
<reference evidence="2 4" key="2">
    <citation type="submission" date="2013-11" db="EMBL/GenBank/DDBJ databases">
        <title>The Genome Sequence of Phytophthora parasitica CJ05E6.</title>
        <authorList>
            <consortium name="The Broad Institute Genomics Platform"/>
            <person name="Russ C."/>
            <person name="Tyler B."/>
            <person name="Panabieres F."/>
            <person name="Shan W."/>
            <person name="Tripathy S."/>
            <person name="Grunwald N."/>
            <person name="Machado M."/>
            <person name="Johnson C.S."/>
            <person name="Arredondo F."/>
            <person name="Hong C."/>
            <person name="Coffey M."/>
            <person name="Young S.K."/>
            <person name="Zeng Q."/>
            <person name="Gargeya S."/>
            <person name="Fitzgerald M."/>
            <person name="Abouelleil A."/>
            <person name="Alvarado L."/>
            <person name="Chapman S.B."/>
            <person name="Gainer-Dewar J."/>
            <person name="Goldberg J."/>
            <person name="Griggs A."/>
            <person name="Gujja S."/>
            <person name="Hansen M."/>
            <person name="Howarth C."/>
            <person name="Imamovic A."/>
            <person name="Ireland A."/>
            <person name="Larimer J."/>
            <person name="McCowan C."/>
            <person name="Murphy C."/>
            <person name="Pearson M."/>
            <person name="Poon T.W."/>
            <person name="Priest M."/>
            <person name="Roberts A."/>
            <person name="Saif S."/>
            <person name="Shea T."/>
            <person name="Sykes S."/>
            <person name="Wortman J."/>
            <person name="Nusbaum C."/>
            <person name="Birren B."/>
        </authorList>
    </citation>
    <scope>NUCLEOTIDE SEQUENCE [LARGE SCALE GENOMIC DNA]</scope>
    <source>
        <strain evidence="2 4">CJ05E6</strain>
    </source>
</reference>
<accession>W2NPL4</accession>
<evidence type="ECO:0000313" key="2">
    <source>
        <dbReference type="EMBL" id="ETL44224.1"/>
    </source>
</evidence>
<dbReference type="Proteomes" id="UP000053236">
    <property type="component" value="Unassembled WGS sequence"/>
</dbReference>
<dbReference type="EMBL" id="KI685434">
    <property type="protein sequence ID" value="ETK90816.1"/>
    <property type="molecule type" value="Genomic_DNA"/>
</dbReference>
<reference evidence="1" key="1">
    <citation type="submission" date="2013-11" db="EMBL/GenBank/DDBJ databases">
        <title>The Genome Sequence of Phytophthora parasitica CJ02B3.</title>
        <authorList>
            <consortium name="The Broad Institute Genomics Platform"/>
            <person name="Russ C."/>
            <person name="Tyler B."/>
            <person name="Panabieres F."/>
            <person name="Shan W."/>
            <person name="Tripathy S."/>
            <person name="Grunwald N."/>
            <person name="Machado M."/>
            <person name="Johnson C.S."/>
            <person name="Arredondo F."/>
            <person name="Hong C."/>
            <person name="Coffey M."/>
            <person name="Young S.K."/>
            <person name="Zeng Q."/>
            <person name="Gargeya S."/>
            <person name="Fitzgerald M."/>
            <person name="Abouelleil A."/>
            <person name="Alvarado L."/>
            <person name="Chapman S.B."/>
            <person name="Gainer-Dewar J."/>
            <person name="Goldberg J."/>
            <person name="Griggs A."/>
            <person name="Gujja S."/>
            <person name="Hansen M."/>
            <person name="Howarth C."/>
            <person name="Imamovic A."/>
            <person name="Ireland A."/>
            <person name="Larimer J."/>
            <person name="McCowan C."/>
            <person name="Murphy C."/>
            <person name="Pearson M."/>
            <person name="Poon T.W."/>
            <person name="Priest M."/>
            <person name="Roberts A."/>
            <person name="Saif S."/>
            <person name="Shea T."/>
            <person name="Sykes S."/>
            <person name="Wortman J."/>
            <person name="Nusbaum C."/>
            <person name="Birren B."/>
        </authorList>
    </citation>
    <scope>NUCLEOTIDE SEQUENCE [LARGE SCALE GENOMIC DNA]</scope>
    <source>
        <strain evidence="1">CJ02B3</strain>
    </source>
</reference>
<gene>
    <name evidence="3" type="ORF">L914_05425</name>
    <name evidence="1" type="ORF">L915_05474</name>
    <name evidence="2" type="ORF">L916_05419</name>
</gene>
<dbReference type="AlphaFoldDB" id="W2NPL4"/>
<protein>
    <submittedName>
        <fullName evidence="3">Uncharacterized protein</fullName>
    </submittedName>
</protein>
<dbReference type="EMBL" id="KI691974">
    <property type="protein sequence ID" value="ETM50551.1"/>
    <property type="molecule type" value="Genomic_DNA"/>
</dbReference>
<evidence type="ECO:0000313" key="1">
    <source>
        <dbReference type="EMBL" id="ETK90816.1"/>
    </source>
</evidence>
<evidence type="ECO:0000313" key="3">
    <source>
        <dbReference type="EMBL" id="ETM50551.1"/>
    </source>
</evidence>
<organism evidence="3">
    <name type="scientific">Phytophthora nicotianae</name>
    <name type="common">Potato buckeye rot agent</name>
    <name type="synonym">Phytophthora parasitica</name>
    <dbReference type="NCBI Taxonomy" id="4792"/>
    <lineage>
        <taxon>Eukaryota</taxon>
        <taxon>Sar</taxon>
        <taxon>Stramenopiles</taxon>
        <taxon>Oomycota</taxon>
        <taxon>Peronosporomycetes</taxon>
        <taxon>Peronosporales</taxon>
        <taxon>Peronosporaceae</taxon>
        <taxon>Phytophthora</taxon>
    </lineage>
</organism>
<dbReference type="Proteomes" id="UP000053864">
    <property type="component" value="Unassembled WGS sequence"/>
</dbReference>